<dbReference type="GO" id="GO:0006419">
    <property type="term" value="P:alanyl-tRNA aminoacylation"/>
    <property type="evidence" value="ECO:0007669"/>
    <property type="project" value="InterPro"/>
</dbReference>
<dbReference type="InterPro" id="IPR018162">
    <property type="entry name" value="Ala-tRNA-ligase_IIc_anticod-bd"/>
</dbReference>
<name>A0A1F6MAV9_9BACT</name>
<evidence type="ECO:0000256" key="7">
    <source>
        <dbReference type="ARBA" id="ARBA00022884"/>
    </source>
</evidence>
<comment type="caution">
    <text evidence="11">The sequence shown here is derived from an EMBL/GenBank/DDBJ whole genome shotgun (WGS) entry which is preliminary data.</text>
</comment>
<gene>
    <name evidence="11" type="ORF">A3J66_03565</name>
</gene>
<dbReference type="PANTHER" id="PTHR11777">
    <property type="entry name" value="ALANYL-TRNA SYNTHETASE"/>
    <property type="match status" value="1"/>
</dbReference>
<feature type="domain" description="Alanyl-transfer RNA synthetases family profile" evidence="10">
    <location>
        <begin position="1"/>
        <end position="337"/>
    </location>
</feature>
<dbReference type="GO" id="GO:0002161">
    <property type="term" value="F:aminoacyl-tRNA deacylase activity"/>
    <property type="evidence" value="ECO:0007669"/>
    <property type="project" value="TreeGrafter"/>
</dbReference>
<evidence type="ECO:0000256" key="1">
    <source>
        <dbReference type="ARBA" id="ARBA00008226"/>
    </source>
</evidence>
<evidence type="ECO:0000256" key="9">
    <source>
        <dbReference type="ARBA" id="ARBA00023146"/>
    </source>
</evidence>
<keyword evidence="5" id="KW-0547">Nucleotide-binding</keyword>
<comment type="similarity">
    <text evidence="1">Belongs to the class-II aminoacyl-tRNA synthetase family.</text>
</comment>
<dbReference type="PANTHER" id="PTHR11777:SF9">
    <property type="entry name" value="ALANINE--TRNA LIGASE, CYTOPLASMIC"/>
    <property type="match status" value="1"/>
</dbReference>
<dbReference type="GO" id="GO:0000049">
    <property type="term" value="F:tRNA binding"/>
    <property type="evidence" value="ECO:0007669"/>
    <property type="project" value="UniProtKB-KW"/>
</dbReference>
<dbReference type="Gene3D" id="3.30.930.10">
    <property type="entry name" value="Bira Bifunctional Protein, Domain 2"/>
    <property type="match status" value="1"/>
</dbReference>
<reference evidence="11 12" key="1">
    <citation type="journal article" date="2016" name="Nat. Commun.">
        <title>Thousands of microbial genomes shed light on interconnected biogeochemical processes in an aquifer system.</title>
        <authorList>
            <person name="Anantharaman K."/>
            <person name="Brown C.T."/>
            <person name="Hug L.A."/>
            <person name="Sharon I."/>
            <person name="Castelle C.J."/>
            <person name="Probst A.J."/>
            <person name="Thomas B.C."/>
            <person name="Singh A."/>
            <person name="Wilkins M.J."/>
            <person name="Karaoz U."/>
            <person name="Brodie E.L."/>
            <person name="Williams K.H."/>
            <person name="Hubbard S.S."/>
            <person name="Banfield J.F."/>
        </authorList>
    </citation>
    <scope>NUCLEOTIDE SEQUENCE [LARGE SCALE GENOMIC DNA]</scope>
</reference>
<dbReference type="GO" id="GO:0005524">
    <property type="term" value="F:ATP binding"/>
    <property type="evidence" value="ECO:0007669"/>
    <property type="project" value="UniProtKB-KW"/>
</dbReference>
<evidence type="ECO:0000256" key="8">
    <source>
        <dbReference type="ARBA" id="ARBA00022917"/>
    </source>
</evidence>
<dbReference type="SUPFAM" id="SSF101353">
    <property type="entry name" value="Putative anticodon-binding domain of alanyl-tRNA synthetase (AlaRS)"/>
    <property type="match status" value="1"/>
</dbReference>
<dbReference type="GO" id="GO:0004813">
    <property type="term" value="F:alanine-tRNA ligase activity"/>
    <property type="evidence" value="ECO:0007669"/>
    <property type="project" value="UniProtKB-EC"/>
</dbReference>
<keyword evidence="7" id="KW-0694">RNA-binding</keyword>
<evidence type="ECO:0000313" key="11">
    <source>
        <dbReference type="EMBL" id="OGH68766.1"/>
    </source>
</evidence>
<evidence type="ECO:0000313" key="12">
    <source>
        <dbReference type="Proteomes" id="UP000176282"/>
    </source>
</evidence>
<keyword evidence="3" id="KW-0820">tRNA-binding</keyword>
<accession>A0A1F6MAV9</accession>
<dbReference type="EC" id="6.1.1.7" evidence="2"/>
<organism evidence="11 12">
    <name type="scientific">Candidatus Magasanikbacteria bacterium RIFCSPHIGHO2_02_FULL_47_14</name>
    <dbReference type="NCBI Taxonomy" id="1798680"/>
    <lineage>
        <taxon>Bacteria</taxon>
        <taxon>Candidatus Magasanikiibacteriota</taxon>
    </lineage>
</organism>
<dbReference type="Proteomes" id="UP000176282">
    <property type="component" value="Unassembled WGS sequence"/>
</dbReference>
<dbReference type="AlphaFoldDB" id="A0A1F6MAV9"/>
<evidence type="ECO:0000256" key="5">
    <source>
        <dbReference type="ARBA" id="ARBA00022741"/>
    </source>
</evidence>
<keyword evidence="6" id="KW-0067">ATP-binding</keyword>
<evidence type="ECO:0000256" key="3">
    <source>
        <dbReference type="ARBA" id="ARBA00022555"/>
    </source>
</evidence>
<keyword evidence="8" id="KW-0648">Protein biosynthesis</keyword>
<evidence type="ECO:0000256" key="2">
    <source>
        <dbReference type="ARBA" id="ARBA00013168"/>
    </source>
</evidence>
<feature type="non-terminal residue" evidence="11">
    <location>
        <position position="337"/>
    </location>
</feature>
<sequence length="337" mass="38508">MSTHDLRKKYLEFYQSHGHEILPSGSLLPENDPTTLFTGSGMQPMVPYLLGEKHPKGTRLTDSQKCFRAQDIDEVGDNRHTTFFEMLGNWSLGDYFKAEQITWLWQFLTDQVGLDPRRLYVTCFRGNPELGIGKDDEAAGLWHDLFEQKGVDTSVVDFPERDGMQGGRIFYYDEKKNWWSRSGVPGNMPLGEPGGPDSEVFWDFGAELGLHEKWQNEPPERFQNMRERRATEPCHVNCDCGRFLEIANSVFMQYKKTENGFEVLPQKNVDFGGGLERIAAAKLDNPDVFMIDLFDTARRFLEQASQKTYGVGVQETQAFRVILDHLRAATFLIGDGI</sequence>
<keyword evidence="9" id="KW-0030">Aminoacyl-tRNA synthetase</keyword>
<protein>
    <recommendedName>
        <fullName evidence="2">alanine--tRNA ligase</fullName>
        <ecNumber evidence="2">6.1.1.7</ecNumber>
    </recommendedName>
</protein>
<dbReference type="EMBL" id="MFQB01000007">
    <property type="protein sequence ID" value="OGH68766.1"/>
    <property type="molecule type" value="Genomic_DNA"/>
</dbReference>
<dbReference type="SUPFAM" id="SSF55681">
    <property type="entry name" value="Class II aaRS and biotin synthetases"/>
    <property type="match status" value="1"/>
</dbReference>
<dbReference type="STRING" id="1798680.A3J66_03565"/>
<proteinExistence type="inferred from homology"/>
<evidence type="ECO:0000259" key="10">
    <source>
        <dbReference type="PROSITE" id="PS50860"/>
    </source>
</evidence>
<evidence type="ECO:0000256" key="4">
    <source>
        <dbReference type="ARBA" id="ARBA00022598"/>
    </source>
</evidence>
<dbReference type="Pfam" id="PF01411">
    <property type="entry name" value="tRNA-synt_2c"/>
    <property type="match status" value="1"/>
</dbReference>
<dbReference type="InterPro" id="IPR018164">
    <property type="entry name" value="Ala-tRNA-synth_IIc_N"/>
</dbReference>
<dbReference type="InterPro" id="IPR050058">
    <property type="entry name" value="Ala-tRNA_ligase"/>
</dbReference>
<dbReference type="CDD" id="cd00673">
    <property type="entry name" value="AlaRS_core"/>
    <property type="match status" value="1"/>
</dbReference>
<dbReference type="GO" id="GO:0005829">
    <property type="term" value="C:cytosol"/>
    <property type="evidence" value="ECO:0007669"/>
    <property type="project" value="TreeGrafter"/>
</dbReference>
<evidence type="ECO:0000256" key="6">
    <source>
        <dbReference type="ARBA" id="ARBA00022840"/>
    </source>
</evidence>
<dbReference type="InterPro" id="IPR045864">
    <property type="entry name" value="aa-tRNA-synth_II/BPL/LPL"/>
</dbReference>
<keyword evidence="4" id="KW-0436">Ligase</keyword>
<dbReference type="InterPro" id="IPR018165">
    <property type="entry name" value="Ala-tRNA-synth_IIc_core"/>
</dbReference>
<dbReference type="PROSITE" id="PS50860">
    <property type="entry name" value="AA_TRNA_LIGASE_II_ALA"/>
    <property type="match status" value="1"/>
</dbReference>